<feature type="transmembrane region" description="Helical" evidence="1">
    <location>
        <begin position="267"/>
        <end position="285"/>
    </location>
</feature>
<evidence type="ECO:0008006" key="4">
    <source>
        <dbReference type="Google" id="ProtNLM"/>
    </source>
</evidence>
<feature type="transmembrane region" description="Helical" evidence="1">
    <location>
        <begin position="123"/>
        <end position="146"/>
    </location>
</feature>
<feature type="transmembrane region" description="Helical" evidence="1">
    <location>
        <begin position="209"/>
        <end position="231"/>
    </location>
</feature>
<dbReference type="Proteomes" id="UP000283295">
    <property type="component" value="Unassembled WGS sequence"/>
</dbReference>
<dbReference type="GeneID" id="92832064"/>
<name>A0A412IQI5_9FIRM</name>
<dbReference type="AlphaFoldDB" id="A0A412IQI5"/>
<keyword evidence="1" id="KW-1133">Transmembrane helix</keyword>
<protein>
    <recommendedName>
        <fullName evidence="4">Transporter</fullName>
    </recommendedName>
</protein>
<proteinExistence type="predicted"/>
<dbReference type="RefSeq" id="WP_044997996.1">
    <property type="nucleotide sequence ID" value="NZ_CABIWG010000001.1"/>
</dbReference>
<organism evidence="2 3">
    <name type="scientific">Coprococcus eutactus</name>
    <dbReference type="NCBI Taxonomy" id="33043"/>
    <lineage>
        <taxon>Bacteria</taxon>
        <taxon>Bacillati</taxon>
        <taxon>Bacillota</taxon>
        <taxon>Clostridia</taxon>
        <taxon>Lachnospirales</taxon>
        <taxon>Lachnospiraceae</taxon>
        <taxon>Coprococcus</taxon>
    </lineage>
</organism>
<keyword evidence="1" id="KW-0472">Membrane</keyword>
<sequence>MIIITAIVIFACLNASLITSGCSQGIYLWYSSIVPVLLPFMLLTSVILNSADLNHMSAYCACMLTLIIGLFCGFPTGTITISFLYKNDRIGRHTAQTMLPICNNVSPMFLYGYLYSSYLYKYISINTLLACLYIPQFICTALFFLIPRIIHFIYAHPRSQAILRQLNINIETAATAHVESKSHANFKTNIISETSDSSDDRQRHLLDNAIHNITLIGIYMVIFAILGSIITNYFPCPSAHIATAFLEISAGIKTLDESTLSFKIKTALFLSLTAFGGLSALFQSYDLIQKSGLSFTKYIFAKCMYGILCGITVFLIL</sequence>
<gene>
    <name evidence="2" type="ORF">DWX94_10060</name>
</gene>
<comment type="caution">
    <text evidence="2">The sequence shown here is derived from an EMBL/GenBank/DDBJ whole genome shotgun (WGS) entry which is preliminary data.</text>
</comment>
<keyword evidence="1" id="KW-0812">Transmembrane</keyword>
<evidence type="ECO:0000313" key="2">
    <source>
        <dbReference type="EMBL" id="RGS40682.1"/>
    </source>
</evidence>
<accession>A0A412IQI5</accession>
<evidence type="ECO:0000256" key="1">
    <source>
        <dbReference type="SAM" id="Phobius"/>
    </source>
</evidence>
<dbReference type="EMBL" id="QRVK01000026">
    <property type="protein sequence ID" value="RGS40682.1"/>
    <property type="molecule type" value="Genomic_DNA"/>
</dbReference>
<feature type="transmembrane region" description="Helical" evidence="1">
    <location>
        <begin position="60"/>
        <end position="85"/>
    </location>
</feature>
<dbReference type="OrthoDB" id="1645614at2"/>
<reference evidence="2 3" key="1">
    <citation type="submission" date="2018-08" db="EMBL/GenBank/DDBJ databases">
        <title>A genome reference for cultivated species of the human gut microbiota.</title>
        <authorList>
            <person name="Zou Y."/>
            <person name="Xue W."/>
            <person name="Luo G."/>
        </authorList>
    </citation>
    <scope>NUCLEOTIDE SEQUENCE [LARGE SCALE GENOMIC DNA]</scope>
    <source>
        <strain evidence="2 3">AF22-21</strain>
    </source>
</reference>
<feature type="transmembrane region" description="Helical" evidence="1">
    <location>
        <begin position="297"/>
        <end position="316"/>
    </location>
</feature>
<feature type="transmembrane region" description="Helical" evidence="1">
    <location>
        <begin position="27"/>
        <end position="48"/>
    </location>
</feature>
<evidence type="ECO:0000313" key="3">
    <source>
        <dbReference type="Proteomes" id="UP000283295"/>
    </source>
</evidence>